<comment type="caution">
    <text evidence="2">The sequence shown here is derived from an EMBL/GenBank/DDBJ whole genome shotgun (WGS) entry which is preliminary data.</text>
</comment>
<accession>A0ABV6RUZ1</accession>
<evidence type="ECO:0000313" key="2">
    <source>
        <dbReference type="EMBL" id="MFC0680793.1"/>
    </source>
</evidence>
<evidence type="ECO:0000313" key="3">
    <source>
        <dbReference type="Proteomes" id="UP001589896"/>
    </source>
</evidence>
<feature type="domain" description="TfoX N-terminal" evidence="1">
    <location>
        <begin position="21"/>
        <end position="105"/>
    </location>
</feature>
<gene>
    <name evidence="2" type="ORF">ACFFGH_23430</name>
</gene>
<sequence>MPTAETEQQLARIRTLLPDLPVREVPMFGAVAVMVDGAMVVAVHKDGSLLVRVDPAEDAELLQRPHASRAEMGAGRSMGIGWLHVDAEGLENDDALEDWVEVALRFRLRR</sequence>
<dbReference type="EMBL" id="JBHLTG010000006">
    <property type="protein sequence ID" value="MFC0680793.1"/>
    <property type="molecule type" value="Genomic_DNA"/>
</dbReference>
<evidence type="ECO:0000259" key="1">
    <source>
        <dbReference type="Pfam" id="PF04993"/>
    </source>
</evidence>
<keyword evidence="3" id="KW-1185">Reference proteome</keyword>
<dbReference type="InterPro" id="IPR007076">
    <property type="entry name" value="TfoX_N"/>
</dbReference>
<organism evidence="2 3">
    <name type="scientific">Lysobacter korlensis</name>
    <dbReference type="NCBI Taxonomy" id="553636"/>
    <lineage>
        <taxon>Bacteria</taxon>
        <taxon>Pseudomonadati</taxon>
        <taxon>Pseudomonadota</taxon>
        <taxon>Gammaproteobacteria</taxon>
        <taxon>Lysobacterales</taxon>
        <taxon>Lysobacteraceae</taxon>
        <taxon>Lysobacter</taxon>
    </lineage>
</organism>
<reference evidence="2 3" key="1">
    <citation type="submission" date="2024-09" db="EMBL/GenBank/DDBJ databases">
        <authorList>
            <person name="Sun Q."/>
            <person name="Mori K."/>
        </authorList>
    </citation>
    <scope>NUCLEOTIDE SEQUENCE [LARGE SCALE GENOMIC DNA]</scope>
    <source>
        <strain evidence="2 3">KCTC 23076</strain>
    </source>
</reference>
<dbReference type="Gene3D" id="3.30.1460.30">
    <property type="entry name" value="YgaC/TfoX-N like chaperone"/>
    <property type="match status" value="1"/>
</dbReference>
<dbReference type="SUPFAM" id="SSF159894">
    <property type="entry name" value="YgaC/TfoX-N like"/>
    <property type="match status" value="1"/>
</dbReference>
<name>A0ABV6RUZ1_9GAMM</name>
<dbReference type="Pfam" id="PF04993">
    <property type="entry name" value="TfoX_N"/>
    <property type="match status" value="1"/>
</dbReference>
<dbReference type="Proteomes" id="UP001589896">
    <property type="component" value="Unassembled WGS sequence"/>
</dbReference>
<dbReference type="RefSeq" id="WP_386672848.1">
    <property type="nucleotide sequence ID" value="NZ_JBHLTG010000006.1"/>
</dbReference>
<proteinExistence type="predicted"/>
<protein>
    <submittedName>
        <fullName evidence="2">TfoX/Sxy family protein</fullName>
    </submittedName>
</protein>